<comment type="caution">
    <text evidence="3">The sequence shown here is derived from an EMBL/GenBank/DDBJ whole genome shotgun (WGS) entry which is preliminary data.</text>
</comment>
<dbReference type="PANTHER" id="PTHR43767">
    <property type="entry name" value="LONG-CHAIN-FATTY-ACID--COA LIGASE"/>
    <property type="match status" value="1"/>
</dbReference>
<feature type="domain" description="AMP-binding enzyme C-terminal" evidence="2">
    <location>
        <begin position="430"/>
        <end position="504"/>
    </location>
</feature>
<dbReference type="AlphaFoldDB" id="A0A6V8NAL9"/>
<reference evidence="4" key="1">
    <citation type="submission" date="2020-06" db="EMBL/GenBank/DDBJ databases">
        <title>Draft genomic sequecing of Geomonas sp. Red745.</title>
        <authorList>
            <person name="Itoh H."/>
            <person name="Xu Z.X."/>
            <person name="Ushijima N."/>
            <person name="Masuda Y."/>
            <person name="Shiratori Y."/>
            <person name="Senoo K."/>
        </authorList>
    </citation>
    <scope>NUCLEOTIDE SEQUENCE [LARGE SCALE GENOMIC DNA]</scope>
    <source>
        <strain evidence="4">Red745</strain>
    </source>
</reference>
<keyword evidence="4" id="KW-1185">Reference proteome</keyword>
<dbReference type="Proteomes" id="UP000587586">
    <property type="component" value="Unassembled WGS sequence"/>
</dbReference>
<dbReference type="Pfam" id="PF13193">
    <property type="entry name" value="AMP-binding_C"/>
    <property type="match status" value="1"/>
</dbReference>
<name>A0A6V8NAL9_9BACT</name>
<evidence type="ECO:0000259" key="1">
    <source>
        <dbReference type="Pfam" id="PF00501"/>
    </source>
</evidence>
<dbReference type="RefSeq" id="WP_183362236.1">
    <property type="nucleotide sequence ID" value="NZ_BLXZ01000006.1"/>
</dbReference>
<dbReference type="InterPro" id="IPR025110">
    <property type="entry name" value="AMP-bd_C"/>
</dbReference>
<dbReference type="EMBL" id="BLXZ01000006">
    <property type="protein sequence ID" value="GFO69662.1"/>
    <property type="molecule type" value="Genomic_DNA"/>
</dbReference>
<gene>
    <name evidence="3" type="ORF">GMLC_32410</name>
</gene>
<dbReference type="PROSITE" id="PS00455">
    <property type="entry name" value="AMP_BINDING"/>
    <property type="match status" value="1"/>
</dbReference>
<feature type="domain" description="AMP-dependent synthetase/ligase" evidence="1">
    <location>
        <begin position="10"/>
        <end position="380"/>
    </location>
</feature>
<dbReference type="InterPro" id="IPR050237">
    <property type="entry name" value="ATP-dep_AMP-bd_enzyme"/>
</dbReference>
<dbReference type="InterPro" id="IPR042099">
    <property type="entry name" value="ANL_N_sf"/>
</dbReference>
<evidence type="ECO:0000259" key="2">
    <source>
        <dbReference type="Pfam" id="PF13193"/>
    </source>
</evidence>
<dbReference type="InterPro" id="IPR020845">
    <property type="entry name" value="AMP-binding_CS"/>
</dbReference>
<dbReference type="SUPFAM" id="SSF56801">
    <property type="entry name" value="Acetyl-CoA synthetase-like"/>
    <property type="match status" value="1"/>
</dbReference>
<dbReference type="InterPro" id="IPR045851">
    <property type="entry name" value="AMP-bd_C_sf"/>
</dbReference>
<evidence type="ECO:0000313" key="4">
    <source>
        <dbReference type="Proteomes" id="UP000587586"/>
    </source>
</evidence>
<accession>A0A6V8NAL9</accession>
<dbReference type="PANTHER" id="PTHR43767:SF1">
    <property type="entry name" value="NONRIBOSOMAL PEPTIDE SYNTHASE PES1 (EUROFUNG)-RELATED"/>
    <property type="match status" value="1"/>
</dbReference>
<sequence length="540" mass="59022">MSERSVHHLLENSARLHPQRIALVHDSERVSYGRLNQEANRLASFLLQQGVTAGERVVMLLENSQSYVVSYYGILKAQAVAVPLNPELKAEGLKELLRELEPRVVIVSRKAEHALRECDPDSLGISLVLVKEPGLAWSGEHARIVVWEQALEQGEPDDPSYSGTPDRLASIIYTSGSTGKPKGVMLSHRNIVANTDSIVAYLGLTERDIQMVVLPLFYVMGKSLLNTHVAVGGTLVLNNNFAYPASVIAQMASERVTGFSGVPATYAYLLHRSPLAAFRDRLSELRYCTQAGGHMSRQIKEQLIQVLPPHTRLFVMYGATEAAARLSYVEPERLREKMESIGRPIPGVTMRVVDDQGREVAQGESGELVACGANIMLGYWRDPEATARALDRNGYHTGDLGYQDADGYLYVTGRKDDLLKVGGHRIDPQEIEDALMASGQLLEVAVLGVQDELLGKRLVALAVPLDAQTPAGTILACCLDRLPRHKLPGEIRFVQALPKYPSSKTDRPGCLALFHSLGADAGSVRPQAVQPGAADEEVHP</sequence>
<dbReference type="Gene3D" id="3.30.300.30">
    <property type="match status" value="1"/>
</dbReference>
<dbReference type="InterPro" id="IPR000873">
    <property type="entry name" value="AMP-dep_synth/lig_dom"/>
</dbReference>
<organism evidence="3 4">
    <name type="scientific">Geomonas limicola</name>
    <dbReference type="NCBI Taxonomy" id="2740186"/>
    <lineage>
        <taxon>Bacteria</taxon>
        <taxon>Pseudomonadati</taxon>
        <taxon>Thermodesulfobacteriota</taxon>
        <taxon>Desulfuromonadia</taxon>
        <taxon>Geobacterales</taxon>
        <taxon>Geobacteraceae</taxon>
        <taxon>Geomonas</taxon>
    </lineage>
</organism>
<protein>
    <submittedName>
        <fullName evidence="3">Long-chain acyl-CoA synthetase</fullName>
    </submittedName>
</protein>
<dbReference type="GO" id="GO:0016878">
    <property type="term" value="F:acid-thiol ligase activity"/>
    <property type="evidence" value="ECO:0007669"/>
    <property type="project" value="UniProtKB-ARBA"/>
</dbReference>
<dbReference type="Gene3D" id="3.40.50.12780">
    <property type="entry name" value="N-terminal domain of ligase-like"/>
    <property type="match status" value="1"/>
</dbReference>
<dbReference type="Pfam" id="PF00501">
    <property type="entry name" value="AMP-binding"/>
    <property type="match status" value="1"/>
</dbReference>
<proteinExistence type="predicted"/>
<evidence type="ECO:0000313" key="3">
    <source>
        <dbReference type="EMBL" id="GFO69662.1"/>
    </source>
</evidence>